<keyword evidence="2" id="KW-1185">Reference proteome</keyword>
<dbReference type="AlphaFoldDB" id="A0A7X0PBB7"/>
<dbReference type="Proteomes" id="UP000575083">
    <property type="component" value="Unassembled WGS sequence"/>
</dbReference>
<reference evidence="1 2" key="1">
    <citation type="submission" date="2020-08" db="EMBL/GenBank/DDBJ databases">
        <title>Functional genomics of gut bacteria from endangered species of beetles.</title>
        <authorList>
            <person name="Carlos-Shanley C."/>
        </authorList>
    </citation>
    <scope>NUCLEOTIDE SEQUENCE [LARGE SCALE GENOMIC DNA]</scope>
    <source>
        <strain evidence="1 2">S00198</strain>
    </source>
</reference>
<accession>A0A7X0PBB7</accession>
<dbReference type="RefSeq" id="WP_260420124.1">
    <property type="nucleotide sequence ID" value="NZ_JACHLK010000002.1"/>
</dbReference>
<sequence length="43" mass="4821">MQDLVFDQKSEQDEGLVCDESLQCDPGLHVQIEDQSKAEKTLA</sequence>
<protein>
    <submittedName>
        <fullName evidence="1">Uncharacterized protein</fullName>
    </submittedName>
</protein>
<dbReference type="EMBL" id="JACHLK010000002">
    <property type="protein sequence ID" value="MBB6558743.1"/>
    <property type="molecule type" value="Genomic_DNA"/>
</dbReference>
<evidence type="ECO:0000313" key="1">
    <source>
        <dbReference type="EMBL" id="MBB6558743.1"/>
    </source>
</evidence>
<name>A0A7X0PBB7_9BURK</name>
<comment type="caution">
    <text evidence="1">The sequence shown here is derived from an EMBL/GenBank/DDBJ whole genome shotgun (WGS) entry which is preliminary data.</text>
</comment>
<proteinExistence type="predicted"/>
<gene>
    <name evidence="1" type="ORF">HNP48_001407</name>
</gene>
<evidence type="ECO:0000313" key="2">
    <source>
        <dbReference type="Proteomes" id="UP000575083"/>
    </source>
</evidence>
<organism evidence="1 2">
    <name type="scientific">Acidovorax soli</name>
    <dbReference type="NCBI Taxonomy" id="592050"/>
    <lineage>
        <taxon>Bacteria</taxon>
        <taxon>Pseudomonadati</taxon>
        <taxon>Pseudomonadota</taxon>
        <taxon>Betaproteobacteria</taxon>
        <taxon>Burkholderiales</taxon>
        <taxon>Comamonadaceae</taxon>
        <taxon>Acidovorax</taxon>
    </lineage>
</organism>